<name>A0A1V0S8L7_9VIRU</name>
<evidence type="ECO:0000313" key="1">
    <source>
        <dbReference type="EMBL" id="ARF08053.1"/>
    </source>
</evidence>
<reference evidence="1" key="1">
    <citation type="journal article" date="2017" name="Science">
        <title>Giant viruses with an expanded complement of translation system components.</title>
        <authorList>
            <person name="Schulz F."/>
            <person name="Yutin N."/>
            <person name="Ivanova N.N."/>
            <person name="Ortega D.R."/>
            <person name="Lee T.K."/>
            <person name="Vierheilig J."/>
            <person name="Daims H."/>
            <person name="Horn M."/>
            <person name="Wagner M."/>
            <person name="Jensen G.J."/>
            <person name="Kyrpides N.C."/>
            <person name="Koonin E.V."/>
            <person name="Woyke T."/>
        </authorList>
    </citation>
    <scope>NUCLEOTIDE SEQUENCE</scope>
    <source>
        <strain evidence="1">CTV1</strain>
    </source>
</reference>
<accession>A0A1V0S8L7</accession>
<proteinExistence type="predicted"/>
<organism evidence="1">
    <name type="scientific">Catovirus CTV1</name>
    <dbReference type="NCBI Taxonomy" id="1977631"/>
    <lineage>
        <taxon>Viruses</taxon>
        <taxon>Varidnaviria</taxon>
        <taxon>Bamfordvirae</taxon>
        <taxon>Nucleocytoviricota</taxon>
        <taxon>Megaviricetes</taxon>
        <taxon>Imitervirales</taxon>
        <taxon>Mimiviridae</taxon>
        <taxon>Klosneuvirinae</taxon>
        <taxon>Catovirus</taxon>
    </lineage>
</organism>
<sequence>MANNQQNDLSTILTPNRDSNKNIVVEKTESNKDRMGRVPKDIKYTKERKELVDKLLNILGITDTNKIFYVDELDGNEAKQKQILDLVHEVKQYFTYGGWVYFAKNNVPDPCLSLTKSILRDSGYTLSPFYPKENNSKTKRKAIIIEKK</sequence>
<dbReference type="EMBL" id="KY684083">
    <property type="protein sequence ID" value="ARF08053.1"/>
    <property type="molecule type" value="Genomic_DNA"/>
</dbReference>
<protein>
    <submittedName>
        <fullName evidence="1">Uncharacterized protein</fullName>
    </submittedName>
</protein>
<gene>
    <name evidence="1" type="ORF">Catovirus_1_103</name>
</gene>